<dbReference type="InterPro" id="IPR004089">
    <property type="entry name" value="MCPsignal_dom"/>
</dbReference>
<dbReference type="SUPFAM" id="SSF58104">
    <property type="entry name" value="Methyl-accepting chemotaxis protein (MCP) signaling domain"/>
    <property type="match status" value="1"/>
</dbReference>
<protein>
    <submittedName>
        <fullName evidence="9">Methyl-accepting chemotaxis protein</fullName>
    </submittedName>
</protein>
<evidence type="ECO:0000259" key="7">
    <source>
        <dbReference type="PROSITE" id="PS50111"/>
    </source>
</evidence>
<keyword evidence="2 4" id="KW-0807">Transducer</keyword>
<accession>A0A2T3JHY3</accession>
<dbReference type="InterPro" id="IPR004090">
    <property type="entry name" value="Chemotax_Me-accpt_rcpt"/>
</dbReference>
<keyword evidence="10" id="KW-1185">Reference proteome</keyword>
<evidence type="ECO:0000256" key="5">
    <source>
        <dbReference type="SAM" id="Coils"/>
    </source>
</evidence>
<keyword evidence="6" id="KW-0812">Transmembrane</keyword>
<name>A0A2T3JHY3_9GAMM</name>
<proteinExistence type="inferred from homology"/>
<dbReference type="PANTHER" id="PTHR32089:SF70">
    <property type="entry name" value="ENERGY TAXIS MODULATING METHYL ACCEPTING SENSORY TRANSDUCER"/>
    <property type="match status" value="1"/>
</dbReference>
<feature type="transmembrane region" description="Helical" evidence="6">
    <location>
        <begin position="12"/>
        <end position="32"/>
    </location>
</feature>
<keyword evidence="6" id="KW-0472">Membrane</keyword>
<dbReference type="PROSITE" id="PS50111">
    <property type="entry name" value="CHEMOTAXIS_TRANSDUC_2"/>
    <property type="match status" value="1"/>
</dbReference>
<evidence type="ECO:0000256" key="6">
    <source>
        <dbReference type="SAM" id="Phobius"/>
    </source>
</evidence>
<dbReference type="PROSITE" id="PS50885">
    <property type="entry name" value="HAMP"/>
    <property type="match status" value="1"/>
</dbReference>
<dbReference type="AlphaFoldDB" id="A0A2T3JHY3"/>
<keyword evidence="5" id="KW-0175">Coiled coil</keyword>
<comment type="subcellular location">
    <subcellularLocation>
        <location evidence="1">Membrane</location>
    </subcellularLocation>
</comment>
<dbReference type="Pfam" id="PF00015">
    <property type="entry name" value="MCPsignal"/>
    <property type="match status" value="1"/>
</dbReference>
<evidence type="ECO:0000313" key="9">
    <source>
        <dbReference type="EMBL" id="PSU48585.1"/>
    </source>
</evidence>
<gene>
    <name evidence="9" type="ORF">C9J12_11055</name>
</gene>
<dbReference type="CDD" id="cd11386">
    <property type="entry name" value="MCP_signal"/>
    <property type="match status" value="1"/>
</dbReference>
<evidence type="ECO:0000259" key="8">
    <source>
        <dbReference type="PROSITE" id="PS50885"/>
    </source>
</evidence>
<sequence>MKSKKQASVIQRIYAGFALMVALLIATIVLMLDGTSRIHQQLESVTTNALPLVSTTNQTSVSLLAADKIFKDYLTTQDPTRMQTYDTNFTQAQDAFVQAREQLAKVAKGNPTLNAYLEDLSALEERYFNEAHSAMNNYRVQLLAQEERQQSTRRFQQLHTELNVRMKEYIADQDNLSVKMIAMSYFNQLAKTETITSDALATEDIAKIEKALKNNRKFVNHLGQSYRALTSQLPEVKRIFDKTVAQYTLDIGQKGGVLDQHYEYIEARNRLYDNIAVLAAEIDQAMVLLDNFRTLANSQMDSAIESANNTYSQGYTNSILIGICVSLLAIFIGWYLAGCVRKPLVSTLKTLEALTNGDMTQRINGNTFIEFDKLSHHINTLADNLQEILRKLSQASEGLTKVAAENQTTTTKAKHRLNEQRQQTASVATAMTEMEQSVTDVSLSAQQSMERVHAVEKASEVGRDVMSKNIHTAHQLSDRLDESVLAVSKLQEMSSNIGSILDVIRNIADQTNLLALNAAIEAARAGDQGRGFAVVADEVRVLAKRTTDSTSEIEKMIQSLQSSSGQAVSVMQTCVTEMTSSITQASDANGAMEEIQALIMEISQMSAQIAQASEEQQCTTGSIARSLEDISHIADANFSSMEEVAEASSKLDELANQQNTLVHRFKL</sequence>
<feature type="domain" description="Methyl-accepting transducer" evidence="7">
    <location>
        <begin position="395"/>
        <end position="631"/>
    </location>
</feature>
<comment type="caution">
    <text evidence="9">The sequence shown here is derived from an EMBL/GenBank/DDBJ whole genome shotgun (WGS) entry which is preliminary data.</text>
</comment>
<dbReference type="FunFam" id="1.10.287.950:FF:000001">
    <property type="entry name" value="Methyl-accepting chemotaxis sensory transducer"/>
    <property type="match status" value="1"/>
</dbReference>
<dbReference type="GO" id="GO:0006935">
    <property type="term" value="P:chemotaxis"/>
    <property type="evidence" value="ECO:0007669"/>
    <property type="project" value="InterPro"/>
</dbReference>
<dbReference type="Gene3D" id="1.10.287.950">
    <property type="entry name" value="Methyl-accepting chemotaxis protein"/>
    <property type="match status" value="1"/>
</dbReference>
<reference evidence="9 10" key="1">
    <citation type="submission" date="2018-01" db="EMBL/GenBank/DDBJ databases">
        <title>Whole genome sequencing of Histamine producing bacteria.</title>
        <authorList>
            <person name="Butler K."/>
        </authorList>
    </citation>
    <scope>NUCLEOTIDE SEQUENCE [LARGE SCALE GENOMIC DNA]</scope>
    <source>
        <strain evidence="9 10">JCM 12947</strain>
    </source>
</reference>
<evidence type="ECO:0000256" key="3">
    <source>
        <dbReference type="ARBA" id="ARBA00029447"/>
    </source>
</evidence>
<evidence type="ECO:0000256" key="4">
    <source>
        <dbReference type="PROSITE-ProRule" id="PRU00284"/>
    </source>
</evidence>
<feature type="domain" description="HAMP" evidence="8">
    <location>
        <begin position="340"/>
        <end position="390"/>
    </location>
</feature>
<dbReference type="PANTHER" id="PTHR32089">
    <property type="entry name" value="METHYL-ACCEPTING CHEMOTAXIS PROTEIN MCPB"/>
    <property type="match status" value="1"/>
</dbReference>
<dbReference type="RefSeq" id="WP_107242771.1">
    <property type="nucleotide sequence ID" value="NZ_PYMJ01000009.1"/>
</dbReference>
<dbReference type="GO" id="GO:0016020">
    <property type="term" value="C:membrane"/>
    <property type="evidence" value="ECO:0007669"/>
    <property type="project" value="UniProtKB-SubCell"/>
</dbReference>
<keyword evidence="6" id="KW-1133">Transmembrane helix</keyword>
<comment type="similarity">
    <text evidence="3">Belongs to the methyl-accepting chemotaxis (MCP) protein family.</text>
</comment>
<dbReference type="OrthoDB" id="9781845at2"/>
<dbReference type="GO" id="GO:0004888">
    <property type="term" value="F:transmembrane signaling receptor activity"/>
    <property type="evidence" value="ECO:0007669"/>
    <property type="project" value="InterPro"/>
</dbReference>
<dbReference type="InterPro" id="IPR003660">
    <property type="entry name" value="HAMP_dom"/>
</dbReference>
<dbReference type="EMBL" id="PYMJ01000009">
    <property type="protein sequence ID" value="PSU48585.1"/>
    <property type="molecule type" value="Genomic_DNA"/>
</dbReference>
<dbReference type="SMART" id="SM00283">
    <property type="entry name" value="MA"/>
    <property type="match status" value="1"/>
</dbReference>
<evidence type="ECO:0000256" key="2">
    <source>
        <dbReference type="ARBA" id="ARBA00023224"/>
    </source>
</evidence>
<dbReference type="PRINTS" id="PR00260">
    <property type="entry name" value="CHEMTRNSDUCR"/>
</dbReference>
<evidence type="ECO:0000256" key="1">
    <source>
        <dbReference type="ARBA" id="ARBA00004370"/>
    </source>
</evidence>
<evidence type="ECO:0000313" key="10">
    <source>
        <dbReference type="Proteomes" id="UP000240987"/>
    </source>
</evidence>
<feature type="transmembrane region" description="Helical" evidence="6">
    <location>
        <begin position="319"/>
        <end position="337"/>
    </location>
</feature>
<dbReference type="GO" id="GO:0007165">
    <property type="term" value="P:signal transduction"/>
    <property type="evidence" value="ECO:0007669"/>
    <property type="project" value="UniProtKB-KW"/>
</dbReference>
<dbReference type="Proteomes" id="UP000240987">
    <property type="component" value="Unassembled WGS sequence"/>
</dbReference>
<feature type="coiled-coil region" evidence="5">
    <location>
        <begin position="588"/>
        <end position="615"/>
    </location>
</feature>
<organism evidence="9 10">
    <name type="scientific">Photobacterium frigidiphilum</name>
    <dbReference type="NCBI Taxonomy" id="264736"/>
    <lineage>
        <taxon>Bacteria</taxon>
        <taxon>Pseudomonadati</taxon>
        <taxon>Pseudomonadota</taxon>
        <taxon>Gammaproteobacteria</taxon>
        <taxon>Vibrionales</taxon>
        <taxon>Vibrionaceae</taxon>
        <taxon>Photobacterium</taxon>
    </lineage>
</organism>